<keyword evidence="6" id="KW-0902">Two-component regulatory system</keyword>
<dbReference type="GO" id="GO:0000155">
    <property type="term" value="F:phosphorelay sensor kinase activity"/>
    <property type="evidence" value="ECO:0007669"/>
    <property type="project" value="InterPro"/>
</dbReference>
<evidence type="ECO:0000256" key="4">
    <source>
        <dbReference type="ARBA" id="ARBA00022777"/>
    </source>
</evidence>
<gene>
    <name evidence="10" type="ORF">C5F50_07255</name>
</gene>
<dbReference type="SMART" id="SM00388">
    <property type="entry name" value="HisKA"/>
    <property type="match status" value="1"/>
</dbReference>
<sequence>MESSTSPYLLDISHNEIYQLIYETSLDLCRTVNLDGKILLCNDAYAKNLGYELDEIIGKSIFDHVSEDSFDDLKNTFERWQNTGKITNIEIWLKRKDGSKFPVLLNTNNLYDNTGKLVGSNTNLRDISEIKEIRKEVDKLRTKRLAIIGTLSSRIAHDLRNPLAIIRTSIQLLESFEDPTINKYYEIFQKIENAAMRISHQVDDVMDYVKPKPLHLGQHSLQSIIINVVHKIPHRENVEIVTPKNDIVVTCDDEKIEIVLINLILNAIQVMEYDGTIKIRITDDDPNVIVEIKDSGPGIPDKFKDMIFEPLFTTRQIGTGLGLPSCKTIVEKHGGSISFTSALGNGTTFFISLPKK</sequence>
<protein>
    <recommendedName>
        <fullName evidence="12">PAS domain-containing sensor histidine kinase</fullName>
    </recommendedName>
</protein>
<evidence type="ECO:0000256" key="2">
    <source>
        <dbReference type="ARBA" id="ARBA00022679"/>
    </source>
</evidence>
<dbReference type="InterPro" id="IPR036890">
    <property type="entry name" value="HATPase_C_sf"/>
</dbReference>
<feature type="domain" description="Histidine kinase" evidence="7">
    <location>
        <begin position="154"/>
        <end position="356"/>
    </location>
</feature>
<feature type="domain" description="PAC" evidence="9">
    <location>
        <begin position="87"/>
        <end position="139"/>
    </location>
</feature>
<dbReference type="GO" id="GO:0005524">
    <property type="term" value="F:ATP binding"/>
    <property type="evidence" value="ECO:0007669"/>
    <property type="project" value="UniProtKB-KW"/>
</dbReference>
<dbReference type="PANTHER" id="PTHR43065">
    <property type="entry name" value="SENSOR HISTIDINE KINASE"/>
    <property type="match status" value="1"/>
</dbReference>
<dbReference type="SMART" id="SM00091">
    <property type="entry name" value="PAS"/>
    <property type="match status" value="1"/>
</dbReference>
<keyword evidence="4" id="KW-0418">Kinase</keyword>
<dbReference type="Pfam" id="PF02518">
    <property type="entry name" value="HATPase_c"/>
    <property type="match status" value="1"/>
</dbReference>
<accession>A0A7D5M566</accession>
<dbReference type="Gene3D" id="1.10.287.130">
    <property type="match status" value="1"/>
</dbReference>
<dbReference type="Gene3D" id="3.30.565.10">
    <property type="entry name" value="Histidine kinase-like ATPase, C-terminal domain"/>
    <property type="match status" value="1"/>
</dbReference>
<dbReference type="SUPFAM" id="SSF55785">
    <property type="entry name" value="PYP-like sensor domain (PAS domain)"/>
    <property type="match status" value="1"/>
</dbReference>
<dbReference type="InterPro" id="IPR013767">
    <property type="entry name" value="PAS_fold"/>
</dbReference>
<evidence type="ECO:0000256" key="6">
    <source>
        <dbReference type="ARBA" id="ARBA00023012"/>
    </source>
</evidence>
<evidence type="ECO:0000313" key="11">
    <source>
        <dbReference type="Proteomes" id="UP000509478"/>
    </source>
</evidence>
<reference evidence="10 11" key="1">
    <citation type="submission" date="2018-02" db="EMBL/GenBank/DDBJ databases">
        <title>Complete genome of Nitrosopumilus ureaphilus PS0.</title>
        <authorList>
            <person name="Qin W."/>
            <person name="Zheng Y."/>
            <person name="Stahl D.A."/>
        </authorList>
    </citation>
    <scope>NUCLEOTIDE SEQUENCE [LARGE SCALE GENOMIC DNA]</scope>
    <source>
        <strain evidence="10 11">PS0</strain>
    </source>
</reference>
<dbReference type="InterPro" id="IPR004358">
    <property type="entry name" value="Sig_transdc_His_kin-like_C"/>
</dbReference>
<proteinExistence type="predicted"/>
<dbReference type="OrthoDB" id="8127at2157"/>
<dbReference type="CDD" id="cd00130">
    <property type="entry name" value="PAS"/>
    <property type="match status" value="1"/>
</dbReference>
<dbReference type="InterPro" id="IPR005467">
    <property type="entry name" value="His_kinase_dom"/>
</dbReference>
<feature type="domain" description="PAS" evidence="8">
    <location>
        <begin position="14"/>
        <end position="84"/>
    </location>
</feature>
<keyword evidence="5" id="KW-0067">ATP-binding</keyword>
<keyword evidence="11" id="KW-1185">Reference proteome</keyword>
<dbReference type="SUPFAM" id="SSF47384">
    <property type="entry name" value="Homodimeric domain of signal transducing histidine kinase"/>
    <property type="match status" value="1"/>
</dbReference>
<dbReference type="KEGG" id="nue:C5F50_07255"/>
<dbReference type="PROSITE" id="PS50109">
    <property type="entry name" value="HIS_KIN"/>
    <property type="match status" value="1"/>
</dbReference>
<dbReference type="NCBIfam" id="TIGR00229">
    <property type="entry name" value="sensory_box"/>
    <property type="match status" value="1"/>
</dbReference>
<dbReference type="CDD" id="cd00082">
    <property type="entry name" value="HisKA"/>
    <property type="match status" value="1"/>
</dbReference>
<keyword evidence="1" id="KW-0597">Phosphoprotein</keyword>
<dbReference type="InterPro" id="IPR035965">
    <property type="entry name" value="PAS-like_dom_sf"/>
</dbReference>
<dbReference type="InterPro" id="IPR000014">
    <property type="entry name" value="PAS"/>
</dbReference>
<dbReference type="PANTHER" id="PTHR43065:SF10">
    <property type="entry name" value="PEROXIDE STRESS-ACTIVATED HISTIDINE KINASE MAK3"/>
    <property type="match status" value="1"/>
</dbReference>
<evidence type="ECO:0000256" key="1">
    <source>
        <dbReference type="ARBA" id="ARBA00022553"/>
    </source>
</evidence>
<dbReference type="InterPro" id="IPR003661">
    <property type="entry name" value="HisK_dim/P_dom"/>
</dbReference>
<dbReference type="InterPro" id="IPR036097">
    <property type="entry name" value="HisK_dim/P_sf"/>
</dbReference>
<dbReference type="GO" id="GO:0006355">
    <property type="term" value="P:regulation of DNA-templated transcription"/>
    <property type="evidence" value="ECO:0007669"/>
    <property type="project" value="InterPro"/>
</dbReference>
<evidence type="ECO:0000256" key="3">
    <source>
        <dbReference type="ARBA" id="ARBA00022741"/>
    </source>
</evidence>
<dbReference type="SUPFAM" id="SSF55874">
    <property type="entry name" value="ATPase domain of HSP90 chaperone/DNA topoisomerase II/histidine kinase"/>
    <property type="match status" value="1"/>
</dbReference>
<dbReference type="PROSITE" id="PS50113">
    <property type="entry name" value="PAC"/>
    <property type="match status" value="1"/>
</dbReference>
<dbReference type="Pfam" id="PF00989">
    <property type="entry name" value="PAS"/>
    <property type="match status" value="1"/>
</dbReference>
<dbReference type="RefSeq" id="WP_179370750.1">
    <property type="nucleotide sequence ID" value="NZ_CP026995.1"/>
</dbReference>
<evidence type="ECO:0000313" key="10">
    <source>
        <dbReference type="EMBL" id="QLH06892.1"/>
    </source>
</evidence>
<keyword evidence="3" id="KW-0547">Nucleotide-binding</keyword>
<evidence type="ECO:0000259" key="9">
    <source>
        <dbReference type="PROSITE" id="PS50113"/>
    </source>
</evidence>
<dbReference type="Proteomes" id="UP000509478">
    <property type="component" value="Chromosome"/>
</dbReference>
<dbReference type="PROSITE" id="PS50112">
    <property type="entry name" value="PAS"/>
    <property type="match status" value="1"/>
</dbReference>
<evidence type="ECO:0000259" key="7">
    <source>
        <dbReference type="PROSITE" id="PS50109"/>
    </source>
</evidence>
<name>A0A7D5M566_9ARCH</name>
<evidence type="ECO:0000259" key="8">
    <source>
        <dbReference type="PROSITE" id="PS50112"/>
    </source>
</evidence>
<evidence type="ECO:0000256" key="5">
    <source>
        <dbReference type="ARBA" id="ARBA00022840"/>
    </source>
</evidence>
<dbReference type="EMBL" id="CP026995">
    <property type="protein sequence ID" value="QLH06892.1"/>
    <property type="molecule type" value="Genomic_DNA"/>
</dbReference>
<dbReference type="Gene3D" id="3.30.450.20">
    <property type="entry name" value="PAS domain"/>
    <property type="match status" value="1"/>
</dbReference>
<dbReference type="Pfam" id="PF00512">
    <property type="entry name" value="HisKA"/>
    <property type="match status" value="1"/>
</dbReference>
<dbReference type="PRINTS" id="PR00344">
    <property type="entry name" value="BCTRLSENSOR"/>
</dbReference>
<dbReference type="InterPro" id="IPR000700">
    <property type="entry name" value="PAS-assoc_C"/>
</dbReference>
<dbReference type="AlphaFoldDB" id="A0A7D5M566"/>
<dbReference type="SMART" id="SM00387">
    <property type="entry name" value="HATPase_c"/>
    <property type="match status" value="1"/>
</dbReference>
<organism evidence="10 11">
    <name type="scientific">Nitrosopumilus ureiphilus</name>
    <dbReference type="NCBI Taxonomy" id="1470067"/>
    <lineage>
        <taxon>Archaea</taxon>
        <taxon>Nitrososphaerota</taxon>
        <taxon>Nitrososphaeria</taxon>
        <taxon>Nitrosopumilales</taxon>
        <taxon>Nitrosopumilaceae</taxon>
        <taxon>Nitrosopumilus</taxon>
    </lineage>
</organism>
<dbReference type="GeneID" id="56067878"/>
<dbReference type="InterPro" id="IPR003594">
    <property type="entry name" value="HATPase_dom"/>
</dbReference>
<keyword evidence="2" id="KW-0808">Transferase</keyword>
<evidence type="ECO:0008006" key="12">
    <source>
        <dbReference type="Google" id="ProtNLM"/>
    </source>
</evidence>